<sequence length="251" mass="26348">MSTNQMFDLSGKTALVTGGAAGIGNEIVRTFLQKGVKVALLDRLDTIDQVAKNLGPDNAIGIQVDVTNKKQVDQAVKKVVDHFGRIDIAVNCAGVALLDAAETLSEEMWNATININLTGTYWVAQAVGNVMLKQKSGSIINMASQAGVIALQKHAAYCASKAGVIGLTHVLALEWGPHGVNVNAISPTVVLTELGKKAWAGKVGEDMKAQIPMRRFAEPEQIAAAAVYLASSEASIVNGANLVIDGGFTIQ</sequence>
<dbReference type="SUPFAM" id="SSF51735">
    <property type="entry name" value="NAD(P)-binding Rossmann-fold domains"/>
    <property type="match status" value="1"/>
</dbReference>
<comment type="similarity">
    <text evidence="1">Belongs to the short-chain dehydrogenases/reductases (SDR) family.</text>
</comment>
<evidence type="ECO:0000256" key="1">
    <source>
        <dbReference type="ARBA" id="ARBA00006484"/>
    </source>
</evidence>
<proteinExistence type="inferred from homology"/>
<evidence type="ECO:0000313" key="3">
    <source>
        <dbReference type="EMBL" id="PXZ00354.1"/>
    </source>
</evidence>
<dbReference type="PRINTS" id="PR00080">
    <property type="entry name" value="SDRFAMILY"/>
</dbReference>
<dbReference type="EMBL" id="QGLT01000003">
    <property type="protein sequence ID" value="PXZ00354.1"/>
    <property type="molecule type" value="Genomic_DNA"/>
</dbReference>
<comment type="caution">
    <text evidence="3">The sequence shown here is derived from an EMBL/GenBank/DDBJ whole genome shotgun (WGS) entry which is preliminary data.</text>
</comment>
<dbReference type="PRINTS" id="PR00081">
    <property type="entry name" value="GDHRDH"/>
</dbReference>
<dbReference type="InterPro" id="IPR036291">
    <property type="entry name" value="NAD(P)-bd_dom_sf"/>
</dbReference>
<accession>A0A318MWC8</accession>
<dbReference type="Pfam" id="PF13561">
    <property type="entry name" value="adh_short_C2"/>
    <property type="match status" value="1"/>
</dbReference>
<protein>
    <submittedName>
        <fullName evidence="3">D-threitol dehydrogenase</fullName>
    </submittedName>
</protein>
<evidence type="ECO:0000313" key="4">
    <source>
        <dbReference type="Proteomes" id="UP000247565"/>
    </source>
</evidence>
<dbReference type="GO" id="GO:0016616">
    <property type="term" value="F:oxidoreductase activity, acting on the CH-OH group of donors, NAD or NADP as acceptor"/>
    <property type="evidence" value="ECO:0007669"/>
    <property type="project" value="TreeGrafter"/>
</dbReference>
<reference evidence="3 4" key="1">
    <citation type="submission" date="2018-05" db="EMBL/GenBank/DDBJ databases">
        <title>Reference genomes for bee gut microbiota database.</title>
        <authorList>
            <person name="Ellegaard K.M."/>
        </authorList>
    </citation>
    <scope>NUCLEOTIDE SEQUENCE [LARGE SCALE GENOMIC DNA]</scope>
    <source>
        <strain evidence="3 4">ESL0284</strain>
    </source>
</reference>
<dbReference type="InterPro" id="IPR002347">
    <property type="entry name" value="SDR_fam"/>
</dbReference>
<organism evidence="3 4">
    <name type="scientific">Commensalibacter melissae</name>
    <dbReference type="NCBI Taxonomy" id="2070537"/>
    <lineage>
        <taxon>Bacteria</taxon>
        <taxon>Pseudomonadati</taxon>
        <taxon>Pseudomonadota</taxon>
        <taxon>Alphaproteobacteria</taxon>
        <taxon>Acetobacterales</taxon>
        <taxon>Acetobacteraceae</taxon>
    </lineage>
</organism>
<keyword evidence="2" id="KW-0560">Oxidoreductase</keyword>
<dbReference type="PANTHER" id="PTHR42760:SF115">
    <property type="entry name" value="3-OXOACYL-[ACYL-CARRIER-PROTEIN] REDUCTASE FABG"/>
    <property type="match status" value="1"/>
</dbReference>
<keyword evidence="4" id="KW-1185">Reference proteome</keyword>
<dbReference type="RefSeq" id="WP_110439277.1">
    <property type="nucleotide sequence ID" value="NZ_CP046393.1"/>
</dbReference>
<dbReference type="CDD" id="cd05233">
    <property type="entry name" value="SDR_c"/>
    <property type="match status" value="1"/>
</dbReference>
<dbReference type="PANTHER" id="PTHR42760">
    <property type="entry name" value="SHORT-CHAIN DEHYDROGENASES/REDUCTASES FAMILY MEMBER"/>
    <property type="match status" value="1"/>
</dbReference>
<dbReference type="Gene3D" id="3.40.50.720">
    <property type="entry name" value="NAD(P)-binding Rossmann-like Domain"/>
    <property type="match status" value="1"/>
</dbReference>
<dbReference type="NCBIfam" id="NF005559">
    <property type="entry name" value="PRK07231.1"/>
    <property type="match status" value="1"/>
</dbReference>
<name>A0A318MWC8_9PROT</name>
<dbReference type="Proteomes" id="UP000247565">
    <property type="component" value="Unassembled WGS sequence"/>
</dbReference>
<dbReference type="InterPro" id="IPR020904">
    <property type="entry name" value="Sc_DH/Rdtase_CS"/>
</dbReference>
<dbReference type="PROSITE" id="PS00061">
    <property type="entry name" value="ADH_SHORT"/>
    <property type="match status" value="1"/>
</dbReference>
<dbReference type="AlphaFoldDB" id="A0A318MWC8"/>
<dbReference type="OrthoDB" id="7375193at2"/>
<gene>
    <name evidence="3" type="ORF">DK869_06950</name>
</gene>
<dbReference type="FunFam" id="3.40.50.720:FF:000084">
    <property type="entry name" value="Short-chain dehydrogenase reductase"/>
    <property type="match status" value="1"/>
</dbReference>
<evidence type="ECO:0000256" key="2">
    <source>
        <dbReference type="ARBA" id="ARBA00023002"/>
    </source>
</evidence>
<dbReference type="NCBIfam" id="NF005309">
    <property type="entry name" value="PRK06841.1"/>
    <property type="match status" value="1"/>
</dbReference>